<dbReference type="InterPro" id="IPR007359">
    <property type="entry name" value="SigmaE_reg_RseC_MucC"/>
</dbReference>
<dbReference type="Pfam" id="PF04246">
    <property type="entry name" value="RseC_MucC"/>
    <property type="match status" value="1"/>
</dbReference>
<feature type="transmembrane region" description="Helical" evidence="1">
    <location>
        <begin position="65"/>
        <end position="90"/>
    </location>
</feature>
<dbReference type="AlphaFoldDB" id="A0A4R7KAI3"/>
<keyword evidence="1" id="KW-0812">Transmembrane</keyword>
<organism evidence="2 3">
    <name type="scientific">Fonticella tunisiensis</name>
    <dbReference type="NCBI Taxonomy" id="1096341"/>
    <lineage>
        <taxon>Bacteria</taxon>
        <taxon>Bacillati</taxon>
        <taxon>Bacillota</taxon>
        <taxon>Clostridia</taxon>
        <taxon>Eubacteriales</taxon>
        <taxon>Clostridiaceae</taxon>
        <taxon>Fonticella</taxon>
    </lineage>
</organism>
<gene>
    <name evidence="2" type="ORF">EDD71_11860</name>
</gene>
<keyword evidence="1" id="KW-1133">Transmembrane helix</keyword>
<keyword evidence="3" id="KW-1185">Reference proteome</keyword>
<proteinExistence type="predicted"/>
<sequence>MEQFGRVIKVKGDKAEVEVFRASGCGGNCGSCGGCESTSLIVEAENSVNASVGQFVKIDSSTKGVMFAAFITYVIPAILLIASYAAAFYTLISKGYSKSAELIGVVVGLAVLGLYFLILKAMDKKLVKNKGLAIKIVQIIK</sequence>
<evidence type="ECO:0000313" key="3">
    <source>
        <dbReference type="Proteomes" id="UP000295325"/>
    </source>
</evidence>
<dbReference type="Proteomes" id="UP000295325">
    <property type="component" value="Unassembled WGS sequence"/>
</dbReference>
<dbReference type="InterPro" id="IPR026268">
    <property type="entry name" value="RseC"/>
</dbReference>
<evidence type="ECO:0000256" key="1">
    <source>
        <dbReference type="SAM" id="Phobius"/>
    </source>
</evidence>
<evidence type="ECO:0000313" key="2">
    <source>
        <dbReference type="EMBL" id="TDT51376.1"/>
    </source>
</evidence>
<comment type="caution">
    <text evidence="2">The sequence shown here is derived from an EMBL/GenBank/DDBJ whole genome shotgun (WGS) entry which is preliminary data.</text>
</comment>
<dbReference type="PANTHER" id="PTHR35867:SF1">
    <property type="entry name" value="PROTEIN RSEC"/>
    <property type="match status" value="1"/>
</dbReference>
<accession>A0A4R7KAI3</accession>
<feature type="transmembrane region" description="Helical" evidence="1">
    <location>
        <begin position="102"/>
        <end position="119"/>
    </location>
</feature>
<reference evidence="2 3" key="1">
    <citation type="submission" date="2019-03" db="EMBL/GenBank/DDBJ databases">
        <title>Genomic Encyclopedia of Type Strains, Phase IV (KMG-IV): sequencing the most valuable type-strain genomes for metagenomic binning, comparative biology and taxonomic classification.</title>
        <authorList>
            <person name="Goeker M."/>
        </authorList>
    </citation>
    <scope>NUCLEOTIDE SEQUENCE [LARGE SCALE GENOMIC DNA]</scope>
    <source>
        <strain evidence="2 3">DSM 24455</strain>
    </source>
</reference>
<keyword evidence="1" id="KW-0472">Membrane</keyword>
<dbReference type="RefSeq" id="WP_133628705.1">
    <property type="nucleotide sequence ID" value="NZ_SOAZ01000018.1"/>
</dbReference>
<dbReference type="PIRSF" id="PIRSF004923">
    <property type="entry name" value="RseC"/>
    <property type="match status" value="1"/>
</dbReference>
<dbReference type="PANTHER" id="PTHR35867">
    <property type="entry name" value="PROTEIN RSEC"/>
    <property type="match status" value="1"/>
</dbReference>
<name>A0A4R7KAI3_9CLOT</name>
<dbReference type="EMBL" id="SOAZ01000018">
    <property type="protein sequence ID" value="TDT51376.1"/>
    <property type="molecule type" value="Genomic_DNA"/>
</dbReference>
<protein>
    <submittedName>
        <fullName evidence="2">RseC/MucC-like positive regulator of sigma(E)</fullName>
    </submittedName>
</protein>
<dbReference type="OrthoDB" id="1734233at2"/>